<dbReference type="CDD" id="cd07067">
    <property type="entry name" value="HP_PGM_like"/>
    <property type="match status" value="1"/>
</dbReference>
<dbReference type="STRING" id="512565.AMIS_11900"/>
<dbReference type="HOGENOM" id="CLU_118076_0_0_11"/>
<dbReference type="InterPro" id="IPR013078">
    <property type="entry name" value="His_Pase_superF_clade-1"/>
</dbReference>
<keyword evidence="1" id="KW-0378">Hydrolase</keyword>
<dbReference type="OrthoDB" id="9800841at2"/>
<dbReference type="Gene3D" id="3.40.50.1240">
    <property type="entry name" value="Phosphoglycerate mutase-like"/>
    <property type="match status" value="2"/>
</dbReference>
<sequence length="174" mass="19297">MAVRHLWLVRHGEAVPDQSDLTEAGRQQAELLGLRLAGLPLEAISHSPKTRAARTAQIVARHFPPMPVLQAPELDDRVPSDDRAATAAMIARFTGPVVAESHELVITHNFQVGWFLREAFAAPTERFRVVNQCNTGVTLIRYPAGQAPRVILVNDVTHLPVELRWTGFPPELRP</sequence>
<dbReference type="Pfam" id="PF00300">
    <property type="entry name" value="His_Phos_1"/>
    <property type="match status" value="1"/>
</dbReference>
<proteinExistence type="predicted"/>
<accession>I0H073</accession>
<dbReference type="PANTHER" id="PTHR20935:SF0">
    <property type="entry name" value="SERINE_THREONINE-PROTEIN PHOSPHATASE PGAM5, MITOCHONDRIAL"/>
    <property type="match status" value="1"/>
</dbReference>
<organism evidence="2 3">
    <name type="scientific">Actinoplanes missouriensis (strain ATCC 14538 / DSM 43046 / CBS 188.64 / JCM 3121 / NBRC 102363 / NCIMB 12654 / NRRL B-3342 / UNCC 431)</name>
    <dbReference type="NCBI Taxonomy" id="512565"/>
    <lineage>
        <taxon>Bacteria</taxon>
        <taxon>Bacillati</taxon>
        <taxon>Actinomycetota</taxon>
        <taxon>Actinomycetes</taxon>
        <taxon>Micromonosporales</taxon>
        <taxon>Micromonosporaceae</taxon>
        <taxon>Actinoplanes</taxon>
    </lineage>
</organism>
<dbReference type="eggNOG" id="COG0406">
    <property type="taxonomic scope" value="Bacteria"/>
</dbReference>
<dbReference type="EMBL" id="AP012319">
    <property type="protein sequence ID" value="BAL86410.1"/>
    <property type="molecule type" value="Genomic_DNA"/>
</dbReference>
<keyword evidence="3" id="KW-1185">Reference proteome</keyword>
<dbReference type="PATRIC" id="fig|512565.3.peg.1195"/>
<dbReference type="InterPro" id="IPR029033">
    <property type="entry name" value="His_PPase_superfam"/>
</dbReference>
<reference evidence="2 3" key="1">
    <citation type="submission" date="2012-02" db="EMBL/GenBank/DDBJ databases">
        <title>Complete genome sequence of Actinoplanes missouriensis 431 (= NBRC 102363).</title>
        <authorList>
            <person name="Ohnishi Y."/>
            <person name="Ishikawa J."/>
            <person name="Sekine M."/>
            <person name="Hosoyama A."/>
            <person name="Harada T."/>
            <person name="Narita H."/>
            <person name="Hata T."/>
            <person name="Konno Y."/>
            <person name="Tutikane K."/>
            <person name="Fujita N."/>
            <person name="Horinouchi S."/>
            <person name="Hayakawa M."/>
        </authorList>
    </citation>
    <scope>NUCLEOTIDE SEQUENCE [LARGE SCALE GENOMIC DNA]</scope>
    <source>
        <strain evidence="3">ATCC 14538 / DSM 43046 / CBS 188.64 / JCM 3121 / NBRC 102363 / NCIMB 12654 / NRRL B-3342 / UNCC 431</strain>
    </source>
</reference>
<protein>
    <submittedName>
        <fullName evidence="2">Putative phosphoglycerate mutase</fullName>
    </submittedName>
</protein>
<name>I0H073_ACTM4</name>
<dbReference type="AlphaFoldDB" id="I0H073"/>
<dbReference type="SUPFAM" id="SSF53254">
    <property type="entry name" value="Phosphoglycerate mutase-like"/>
    <property type="match status" value="1"/>
</dbReference>
<evidence type="ECO:0000313" key="3">
    <source>
        <dbReference type="Proteomes" id="UP000007882"/>
    </source>
</evidence>
<evidence type="ECO:0000256" key="1">
    <source>
        <dbReference type="ARBA" id="ARBA00022801"/>
    </source>
</evidence>
<dbReference type="Proteomes" id="UP000007882">
    <property type="component" value="Chromosome"/>
</dbReference>
<dbReference type="GO" id="GO:0016787">
    <property type="term" value="F:hydrolase activity"/>
    <property type="evidence" value="ECO:0007669"/>
    <property type="project" value="UniProtKB-KW"/>
</dbReference>
<evidence type="ECO:0000313" key="2">
    <source>
        <dbReference type="EMBL" id="BAL86410.1"/>
    </source>
</evidence>
<gene>
    <name evidence="2" type="ordered locus">AMIS_11900</name>
</gene>
<dbReference type="KEGG" id="ams:AMIS_11900"/>
<dbReference type="PANTHER" id="PTHR20935">
    <property type="entry name" value="PHOSPHOGLYCERATE MUTASE-RELATED"/>
    <property type="match status" value="1"/>
</dbReference>
<dbReference type="InterPro" id="IPR051021">
    <property type="entry name" value="Mito_Ser/Thr_phosphatase"/>
</dbReference>
<dbReference type="RefSeq" id="WP_014441307.1">
    <property type="nucleotide sequence ID" value="NC_017093.1"/>
</dbReference>